<dbReference type="Gene3D" id="1.10.10.10">
    <property type="entry name" value="Winged helix-like DNA-binding domain superfamily/Winged helix DNA-binding domain"/>
    <property type="match status" value="1"/>
</dbReference>
<comment type="caution">
    <text evidence="5">The sequence shown here is derived from an EMBL/GenBank/DDBJ whole genome shotgun (WGS) entry which is preliminary data.</text>
</comment>
<protein>
    <submittedName>
        <fullName evidence="5">FadR/GntR family transcriptional regulator</fullName>
    </submittedName>
</protein>
<dbReference type="CDD" id="cd07377">
    <property type="entry name" value="WHTH_GntR"/>
    <property type="match status" value="1"/>
</dbReference>
<dbReference type="SUPFAM" id="SSF48008">
    <property type="entry name" value="GntR ligand-binding domain-like"/>
    <property type="match status" value="1"/>
</dbReference>
<proteinExistence type="predicted"/>
<dbReference type="InterPro" id="IPR011711">
    <property type="entry name" value="GntR_C"/>
</dbReference>
<evidence type="ECO:0000256" key="1">
    <source>
        <dbReference type="ARBA" id="ARBA00023015"/>
    </source>
</evidence>
<evidence type="ECO:0000259" key="4">
    <source>
        <dbReference type="PROSITE" id="PS50949"/>
    </source>
</evidence>
<evidence type="ECO:0000256" key="3">
    <source>
        <dbReference type="ARBA" id="ARBA00023163"/>
    </source>
</evidence>
<dbReference type="Proteomes" id="UP001230156">
    <property type="component" value="Unassembled WGS sequence"/>
</dbReference>
<dbReference type="PRINTS" id="PR00035">
    <property type="entry name" value="HTHGNTR"/>
</dbReference>
<keyword evidence="2" id="KW-0238">DNA-binding</keyword>
<evidence type="ECO:0000313" key="5">
    <source>
        <dbReference type="EMBL" id="MDQ7247915.1"/>
    </source>
</evidence>
<dbReference type="SMART" id="SM00345">
    <property type="entry name" value="HTH_GNTR"/>
    <property type="match status" value="1"/>
</dbReference>
<dbReference type="PANTHER" id="PTHR43537">
    <property type="entry name" value="TRANSCRIPTIONAL REGULATOR, GNTR FAMILY"/>
    <property type="match status" value="1"/>
</dbReference>
<name>A0ABU0YJM0_9PROT</name>
<dbReference type="PANTHER" id="PTHR43537:SF5">
    <property type="entry name" value="UXU OPERON TRANSCRIPTIONAL REGULATOR"/>
    <property type="match status" value="1"/>
</dbReference>
<sequence>MMVPVDAARGSAWIADQLRQAIVEGTYKFGQKLPAERQLAEAFNASRTTVRLALDRLETDKLVARRIGSGTFVSYRQPGETDDIAEITSPVELIEARLAIEPYMTRLAVLNASAKDLEKLFEACDLAEAAGNDATRFTEWDTQFHIRIAEASHNPLMLWIYRRVNEIRAHDQWAAMRDKILTPQRIADYNRQHRALAEAIASRDVEGAVAMVTSHLHYARRQLMGAEGSV</sequence>
<gene>
    <name evidence="5" type="ORF">Q8A70_09570</name>
</gene>
<keyword evidence="3" id="KW-0804">Transcription</keyword>
<evidence type="ECO:0000313" key="6">
    <source>
        <dbReference type="Proteomes" id="UP001230156"/>
    </source>
</evidence>
<dbReference type="SUPFAM" id="SSF46785">
    <property type="entry name" value="Winged helix' DNA-binding domain"/>
    <property type="match status" value="1"/>
</dbReference>
<keyword evidence="6" id="KW-1185">Reference proteome</keyword>
<evidence type="ECO:0000256" key="2">
    <source>
        <dbReference type="ARBA" id="ARBA00023125"/>
    </source>
</evidence>
<dbReference type="InterPro" id="IPR008920">
    <property type="entry name" value="TF_FadR/GntR_C"/>
</dbReference>
<organism evidence="5 6">
    <name type="scientific">Dongia sedimenti</name>
    <dbReference type="NCBI Taxonomy" id="3064282"/>
    <lineage>
        <taxon>Bacteria</taxon>
        <taxon>Pseudomonadati</taxon>
        <taxon>Pseudomonadota</taxon>
        <taxon>Alphaproteobacteria</taxon>
        <taxon>Rhodospirillales</taxon>
        <taxon>Dongiaceae</taxon>
        <taxon>Dongia</taxon>
    </lineage>
</organism>
<keyword evidence="1" id="KW-0805">Transcription regulation</keyword>
<feature type="domain" description="HTH gntR-type" evidence="4">
    <location>
        <begin position="8"/>
        <end position="76"/>
    </location>
</feature>
<reference evidence="6" key="1">
    <citation type="submission" date="2023-08" db="EMBL/GenBank/DDBJ databases">
        <title>Rhodospirillaceae gen. nov., a novel taxon isolated from the Yangtze River Yuezi River estuary sludge.</title>
        <authorList>
            <person name="Ruan L."/>
        </authorList>
    </citation>
    <scope>NUCLEOTIDE SEQUENCE [LARGE SCALE GENOMIC DNA]</scope>
    <source>
        <strain evidence="6">R-7</strain>
    </source>
</reference>
<dbReference type="SMART" id="SM00895">
    <property type="entry name" value="FCD"/>
    <property type="match status" value="1"/>
</dbReference>
<dbReference type="InterPro" id="IPR036390">
    <property type="entry name" value="WH_DNA-bd_sf"/>
</dbReference>
<dbReference type="InterPro" id="IPR000524">
    <property type="entry name" value="Tscrpt_reg_HTH_GntR"/>
</dbReference>
<dbReference type="PROSITE" id="PS50949">
    <property type="entry name" value="HTH_GNTR"/>
    <property type="match status" value="1"/>
</dbReference>
<dbReference type="Gene3D" id="1.20.120.530">
    <property type="entry name" value="GntR ligand-binding domain-like"/>
    <property type="match status" value="1"/>
</dbReference>
<dbReference type="Pfam" id="PF00392">
    <property type="entry name" value="GntR"/>
    <property type="match status" value="1"/>
</dbReference>
<dbReference type="RefSeq" id="WP_379955359.1">
    <property type="nucleotide sequence ID" value="NZ_JAUYVI010000003.1"/>
</dbReference>
<dbReference type="Pfam" id="PF07729">
    <property type="entry name" value="FCD"/>
    <property type="match status" value="1"/>
</dbReference>
<accession>A0ABU0YJM0</accession>
<dbReference type="InterPro" id="IPR036388">
    <property type="entry name" value="WH-like_DNA-bd_sf"/>
</dbReference>
<dbReference type="EMBL" id="JAUYVI010000003">
    <property type="protein sequence ID" value="MDQ7247915.1"/>
    <property type="molecule type" value="Genomic_DNA"/>
</dbReference>